<dbReference type="InterPro" id="IPR036864">
    <property type="entry name" value="Zn2-C6_fun-type_DNA-bd_sf"/>
</dbReference>
<dbReference type="STRING" id="1093900.A0A507ARC8"/>
<protein>
    <recommendedName>
        <fullName evidence="8">Zn(2)-C6 fungal-type domain-containing protein</fullName>
    </recommendedName>
</protein>
<sequence>MRAWLSGLWVENGEMRLVYYGDANEKRPNGGGVDYVAVRRCEPPVVSTARLAKTRNRPNPQHTLKSWRARPAMDRSDGGEPRPQKRTRASASRLPIARSRADLRYVVSYSSLRFQSIARTRDIARNADQIRKRHLKCDEAKPVCLRCQKDQWKCDGYLDPVPPRRQISAVSASASASSSASTAASSATPSCSVLSPALEYGGSQALLSPADKRSLHHALQCTLWQMAGGSKALRAFWLHDVPLLGHHLGAVHHTLIALGAAHESFLVDSMLPKSSSSSLPPPPPSGSCAGGKSLVLQHYNLAIQEIRPLMTDPKPKDLQTVLVCCLVFVCIDFTRGQYDSAVRHLRAGSQVLVSFLDAIKLSSSKVPVDRRKWHELVRDHGIQPDQMLAVIELFSRLGTNLSGALDENVVSHLALFGTTPLLGSHVESDSFASLSDAEDELRAIETAYETWYDQIAIENTSESGLPRNRSAGLQFRRSIALQIEDHHTANWKRLCQRFWDWSTKLDAFASSHMLNATGNAVENTEYLRMLVLQKVWTSTFKGDSWVFGLADGIAPEDLEAIFDCVQLLMQSIPPSEHPVFTLDGLIIPPLAYVGWLTEDTNLLQKVVDVLRTMDRREGGWDSKDLSEIFEALLVARRQESKLEHVPGGTLLVMRDLLALGLPCIAPTNRSVQFIKAFLEYQRRRTDNFDRRIAL</sequence>
<dbReference type="InterPro" id="IPR001138">
    <property type="entry name" value="Zn2Cys6_DnaBD"/>
</dbReference>
<dbReference type="GeneID" id="41969478"/>
<dbReference type="InterPro" id="IPR021858">
    <property type="entry name" value="Fun_TF"/>
</dbReference>
<keyword evidence="11" id="KW-1185">Reference proteome</keyword>
<evidence type="ECO:0000313" key="11">
    <source>
        <dbReference type="Proteomes" id="UP000319257"/>
    </source>
</evidence>
<evidence type="ECO:0000313" key="10">
    <source>
        <dbReference type="EMBL" id="TPX07499.1"/>
    </source>
</evidence>
<evidence type="ECO:0000313" key="9">
    <source>
        <dbReference type="EMBL" id="TPX07428.1"/>
    </source>
</evidence>
<dbReference type="PANTHER" id="PTHR36206:SF13">
    <property type="entry name" value="TRANSCRIPTIONAL REGULATORY PROTEIN MOC3"/>
    <property type="match status" value="1"/>
</dbReference>
<evidence type="ECO:0000256" key="4">
    <source>
        <dbReference type="ARBA" id="ARBA00023125"/>
    </source>
</evidence>
<dbReference type="SUPFAM" id="SSF57701">
    <property type="entry name" value="Zn2/Cys6 DNA-binding domain"/>
    <property type="match status" value="1"/>
</dbReference>
<keyword evidence="3" id="KW-0805">Transcription regulation</keyword>
<evidence type="ECO:0000256" key="3">
    <source>
        <dbReference type="ARBA" id="ARBA00023015"/>
    </source>
</evidence>
<dbReference type="GO" id="GO:0000981">
    <property type="term" value="F:DNA-binding transcription factor activity, RNA polymerase II-specific"/>
    <property type="evidence" value="ECO:0007669"/>
    <property type="project" value="InterPro"/>
</dbReference>
<gene>
    <name evidence="9" type="ORF">E0L32_002031</name>
    <name evidence="10" type="ORF">E0L32_002102</name>
</gene>
<evidence type="ECO:0000256" key="7">
    <source>
        <dbReference type="SAM" id="MobiDB-lite"/>
    </source>
</evidence>
<comment type="caution">
    <text evidence="9">The sequence shown here is derived from an EMBL/GenBank/DDBJ whole genome shotgun (WGS) entry which is preliminary data.</text>
</comment>
<dbReference type="OrthoDB" id="2593732at2759"/>
<dbReference type="Pfam" id="PF11951">
    <property type="entry name" value="Fungal_trans_2"/>
    <property type="match status" value="1"/>
</dbReference>
<dbReference type="Proteomes" id="UP000319257">
    <property type="component" value="Unassembled WGS sequence"/>
</dbReference>
<feature type="region of interest" description="Disordered" evidence="7">
    <location>
        <begin position="51"/>
        <end position="94"/>
    </location>
</feature>
<accession>A0A507ARC8</accession>
<dbReference type="InterPro" id="IPR052360">
    <property type="entry name" value="Transcr_Regulatory_Proteins"/>
</dbReference>
<proteinExistence type="predicted"/>
<reference evidence="9 11" key="1">
    <citation type="submission" date="2019-06" db="EMBL/GenBank/DDBJ databases">
        <title>Draft genome sequence of the filamentous fungus Phialemoniopsis curvata isolated from diesel fuel.</title>
        <authorList>
            <person name="Varaljay V.A."/>
            <person name="Lyon W.J."/>
            <person name="Crouch A.L."/>
            <person name="Drake C.E."/>
            <person name="Hollomon J.M."/>
            <person name="Nadeau L.J."/>
            <person name="Nunn H.S."/>
            <person name="Stevenson B.S."/>
            <person name="Bojanowski C.L."/>
            <person name="Crookes-Goodson W.J."/>
        </authorList>
    </citation>
    <scope>NUCLEOTIDE SEQUENCE [LARGE SCALE GENOMIC DNA]</scope>
    <source>
        <strain evidence="9 11">D216</strain>
    </source>
</reference>
<dbReference type="EMBL" id="SKBQ01000008">
    <property type="protein sequence ID" value="TPX07428.1"/>
    <property type="molecule type" value="Genomic_DNA"/>
</dbReference>
<organism evidence="9 11">
    <name type="scientific">Thyridium curvatum</name>
    <dbReference type="NCBI Taxonomy" id="1093900"/>
    <lineage>
        <taxon>Eukaryota</taxon>
        <taxon>Fungi</taxon>
        <taxon>Dikarya</taxon>
        <taxon>Ascomycota</taxon>
        <taxon>Pezizomycotina</taxon>
        <taxon>Sordariomycetes</taxon>
        <taxon>Sordariomycetidae</taxon>
        <taxon>Thyridiales</taxon>
        <taxon>Thyridiaceae</taxon>
        <taxon>Thyridium</taxon>
    </lineage>
</organism>
<keyword evidence="5" id="KW-0804">Transcription</keyword>
<keyword evidence="2" id="KW-0862">Zinc</keyword>
<keyword evidence="1" id="KW-0479">Metal-binding</keyword>
<dbReference type="InParanoid" id="A0A507ARC8"/>
<feature type="compositionally biased region" description="Basic and acidic residues" evidence="7">
    <location>
        <begin position="71"/>
        <end position="83"/>
    </location>
</feature>
<dbReference type="GO" id="GO:0003677">
    <property type="term" value="F:DNA binding"/>
    <property type="evidence" value="ECO:0007669"/>
    <property type="project" value="UniProtKB-KW"/>
</dbReference>
<dbReference type="AlphaFoldDB" id="A0A507ARC8"/>
<keyword evidence="4" id="KW-0238">DNA-binding</keyword>
<dbReference type="CDD" id="cd00067">
    <property type="entry name" value="GAL4"/>
    <property type="match status" value="1"/>
</dbReference>
<dbReference type="Pfam" id="PF00172">
    <property type="entry name" value="Zn_clus"/>
    <property type="match status" value="1"/>
</dbReference>
<dbReference type="GO" id="GO:0008270">
    <property type="term" value="F:zinc ion binding"/>
    <property type="evidence" value="ECO:0007669"/>
    <property type="project" value="InterPro"/>
</dbReference>
<name>A0A507ARC8_9PEZI</name>
<dbReference type="PANTHER" id="PTHR36206">
    <property type="entry name" value="ASPERCRYPTIN BIOSYNTHESIS CLUSTER-SPECIFIC TRANSCRIPTION REGULATOR ATNN-RELATED"/>
    <property type="match status" value="1"/>
</dbReference>
<evidence type="ECO:0000256" key="5">
    <source>
        <dbReference type="ARBA" id="ARBA00023163"/>
    </source>
</evidence>
<dbReference type="RefSeq" id="XP_030989139.1">
    <property type="nucleotide sequence ID" value="XM_031136177.1"/>
</dbReference>
<evidence type="ECO:0000256" key="2">
    <source>
        <dbReference type="ARBA" id="ARBA00022833"/>
    </source>
</evidence>
<evidence type="ECO:0000256" key="6">
    <source>
        <dbReference type="ARBA" id="ARBA00023242"/>
    </source>
</evidence>
<dbReference type="EMBL" id="SKBQ01000008">
    <property type="protein sequence ID" value="TPX07499.1"/>
    <property type="molecule type" value="Genomic_DNA"/>
</dbReference>
<keyword evidence="6" id="KW-0539">Nucleus</keyword>
<feature type="domain" description="Zn(2)-C6 fungal-type" evidence="8">
    <location>
        <begin position="131"/>
        <end position="160"/>
    </location>
</feature>
<evidence type="ECO:0000256" key="1">
    <source>
        <dbReference type="ARBA" id="ARBA00022723"/>
    </source>
</evidence>
<evidence type="ECO:0000259" key="8">
    <source>
        <dbReference type="Pfam" id="PF00172"/>
    </source>
</evidence>